<name>A0A1T5KZD4_9FIRM</name>
<dbReference type="RefSeq" id="WP_079491641.1">
    <property type="nucleotide sequence ID" value="NZ_FUZT01000005.1"/>
</dbReference>
<dbReference type="Pfam" id="PF00144">
    <property type="entry name" value="Beta-lactamase"/>
    <property type="match status" value="1"/>
</dbReference>
<dbReference type="InterPro" id="IPR001466">
    <property type="entry name" value="Beta-lactam-related"/>
</dbReference>
<reference evidence="2 3" key="1">
    <citation type="submission" date="2017-02" db="EMBL/GenBank/DDBJ databases">
        <authorList>
            <person name="Peterson S.W."/>
        </authorList>
    </citation>
    <scope>NUCLEOTIDE SEQUENCE [LARGE SCALE GENOMIC DNA]</scope>
    <source>
        <strain evidence="2 3">M1</strain>
    </source>
</reference>
<proteinExistence type="predicted"/>
<evidence type="ECO:0000313" key="2">
    <source>
        <dbReference type="EMBL" id="SKC69137.1"/>
    </source>
</evidence>
<dbReference type="Proteomes" id="UP000190285">
    <property type="component" value="Unassembled WGS sequence"/>
</dbReference>
<organism evidence="2 3">
    <name type="scientific">Maledivibacter halophilus</name>
    <dbReference type="NCBI Taxonomy" id="36842"/>
    <lineage>
        <taxon>Bacteria</taxon>
        <taxon>Bacillati</taxon>
        <taxon>Bacillota</taxon>
        <taxon>Clostridia</taxon>
        <taxon>Peptostreptococcales</taxon>
        <taxon>Caminicellaceae</taxon>
        <taxon>Maledivibacter</taxon>
    </lineage>
</organism>
<dbReference type="STRING" id="36842.SAMN02194393_02212"/>
<evidence type="ECO:0000313" key="3">
    <source>
        <dbReference type="Proteomes" id="UP000190285"/>
    </source>
</evidence>
<dbReference type="InterPro" id="IPR050789">
    <property type="entry name" value="Diverse_Enzym_Activities"/>
</dbReference>
<feature type="domain" description="Beta-lactamase-related" evidence="1">
    <location>
        <begin position="8"/>
        <end position="331"/>
    </location>
</feature>
<keyword evidence="3" id="KW-1185">Reference proteome</keyword>
<dbReference type="InterPro" id="IPR012338">
    <property type="entry name" value="Beta-lactam/transpept-like"/>
</dbReference>
<dbReference type="OrthoDB" id="9797709at2"/>
<dbReference type="PANTHER" id="PTHR43283">
    <property type="entry name" value="BETA-LACTAMASE-RELATED"/>
    <property type="match status" value="1"/>
</dbReference>
<protein>
    <submittedName>
        <fullName evidence="2">CubicO group peptidase, beta-lactamase class C family</fullName>
    </submittedName>
</protein>
<dbReference type="AlphaFoldDB" id="A0A1T5KZD4"/>
<accession>A0A1T5KZD4</accession>
<sequence length="352" mass="40006">MVNEKLLNDLLNKMVDNKRIFSAVLCVENGDRSFSWTGAVGNMQKDSRFFIASVTKLYVTAVVMQLIEENRIELNDKISKYLPDYFCEGLHVLKGVDYSNEITIVHLICNASGLPDYFFHKQANGRTVSDELMDGNDEAWHLDKTIGLIKNLRPDFKPGAKGKAAYSDSNYQLLGRIIENVTGKNIGEVFHDYIFSKLNLSNTYAYSDIDDNSPVPFYYKSQQLWLPQYIASVTVEGGIVSTVDEVMIFLKEFFNGRFFPKERINDLKQWNLILPPPGLFYFGIGLEKLWTPRIVSPFKPIKEIVGFWGQTGSFAFYNAQTDLYFCGTTNQINGKGHRLAGNAMMKIIKSVL</sequence>
<dbReference type="Gene3D" id="3.40.710.10">
    <property type="entry name" value="DD-peptidase/beta-lactamase superfamily"/>
    <property type="match status" value="1"/>
</dbReference>
<gene>
    <name evidence="2" type="ORF">SAMN02194393_02212</name>
</gene>
<evidence type="ECO:0000259" key="1">
    <source>
        <dbReference type="Pfam" id="PF00144"/>
    </source>
</evidence>
<dbReference type="SUPFAM" id="SSF56601">
    <property type="entry name" value="beta-lactamase/transpeptidase-like"/>
    <property type="match status" value="1"/>
</dbReference>
<dbReference type="EMBL" id="FUZT01000005">
    <property type="protein sequence ID" value="SKC69137.1"/>
    <property type="molecule type" value="Genomic_DNA"/>
</dbReference>